<evidence type="ECO:0000256" key="6">
    <source>
        <dbReference type="SAM" id="MobiDB-lite"/>
    </source>
</evidence>
<dbReference type="PROSITE" id="PS50222">
    <property type="entry name" value="EF_HAND_2"/>
    <property type="match status" value="1"/>
</dbReference>
<feature type="compositionally biased region" description="Low complexity" evidence="6">
    <location>
        <begin position="11"/>
        <end position="30"/>
    </location>
</feature>
<dbReference type="GO" id="GO:0005737">
    <property type="term" value="C:cytoplasm"/>
    <property type="evidence" value="ECO:0007669"/>
    <property type="project" value="UniProtKB-SubCell"/>
</dbReference>
<dbReference type="OrthoDB" id="186625at2759"/>
<dbReference type="Gene3D" id="1.10.238.10">
    <property type="entry name" value="EF-hand"/>
    <property type="match status" value="1"/>
</dbReference>
<dbReference type="Proteomes" id="UP000053599">
    <property type="component" value="Unassembled WGS sequence"/>
</dbReference>
<evidence type="ECO:0000256" key="4">
    <source>
        <dbReference type="ARBA" id="ARBA00022737"/>
    </source>
</evidence>
<dbReference type="PANTHER" id="PTHR46212:SF3">
    <property type="entry name" value="GH27120P"/>
    <property type="match status" value="1"/>
</dbReference>
<evidence type="ECO:0000256" key="3">
    <source>
        <dbReference type="ARBA" id="ARBA00022723"/>
    </source>
</evidence>
<dbReference type="AlphaFoldDB" id="A0A0D1XAJ8"/>
<organism evidence="8 9">
    <name type="scientific">Exophiala sideris</name>
    <dbReference type="NCBI Taxonomy" id="1016849"/>
    <lineage>
        <taxon>Eukaryota</taxon>
        <taxon>Fungi</taxon>
        <taxon>Dikarya</taxon>
        <taxon>Ascomycota</taxon>
        <taxon>Pezizomycotina</taxon>
        <taxon>Eurotiomycetes</taxon>
        <taxon>Chaetothyriomycetidae</taxon>
        <taxon>Chaetothyriales</taxon>
        <taxon>Herpotrichiellaceae</taxon>
        <taxon>Exophiala</taxon>
    </lineage>
</organism>
<feature type="compositionally biased region" description="Polar residues" evidence="6">
    <location>
        <begin position="32"/>
        <end position="58"/>
    </location>
</feature>
<comment type="subcellular location">
    <subcellularLocation>
        <location evidence="1">Cytoplasm</location>
    </subcellularLocation>
</comment>
<dbReference type="PANTHER" id="PTHR46212">
    <property type="entry name" value="PEFLIN"/>
    <property type="match status" value="1"/>
</dbReference>
<dbReference type="InterPro" id="IPR011992">
    <property type="entry name" value="EF-hand-dom_pair"/>
</dbReference>
<dbReference type="CDD" id="cd16180">
    <property type="entry name" value="EFh_PEF_Group_I"/>
    <property type="match status" value="1"/>
</dbReference>
<feature type="domain" description="EF-hand" evidence="7">
    <location>
        <begin position="216"/>
        <end position="251"/>
    </location>
</feature>
<keyword evidence="4" id="KW-0677">Repeat</keyword>
<dbReference type="EMBL" id="KN846951">
    <property type="protein sequence ID" value="KIV84906.1"/>
    <property type="molecule type" value="Genomic_DNA"/>
</dbReference>
<keyword evidence="5" id="KW-0106">Calcium</keyword>
<protein>
    <recommendedName>
        <fullName evidence="7">EF-hand domain-containing protein</fullName>
    </recommendedName>
</protein>
<dbReference type="GO" id="GO:0005509">
    <property type="term" value="F:calcium ion binding"/>
    <property type="evidence" value="ECO:0007669"/>
    <property type="project" value="InterPro"/>
</dbReference>
<proteinExistence type="predicted"/>
<dbReference type="SMART" id="SM00054">
    <property type="entry name" value="EFh"/>
    <property type="match status" value="2"/>
</dbReference>
<dbReference type="PROSITE" id="PS00018">
    <property type="entry name" value="EF_HAND_1"/>
    <property type="match status" value="1"/>
</dbReference>
<evidence type="ECO:0000313" key="9">
    <source>
        <dbReference type="Proteomes" id="UP000053599"/>
    </source>
</evidence>
<name>A0A0D1XAJ8_9EURO</name>
<evidence type="ECO:0000256" key="2">
    <source>
        <dbReference type="ARBA" id="ARBA00022490"/>
    </source>
</evidence>
<reference evidence="8 9" key="1">
    <citation type="submission" date="2015-01" db="EMBL/GenBank/DDBJ databases">
        <title>The Genome Sequence of Exophiala sideris CBS121828.</title>
        <authorList>
            <consortium name="The Broad Institute Genomics Platform"/>
            <person name="Cuomo C."/>
            <person name="de Hoog S."/>
            <person name="Gorbushina A."/>
            <person name="Stielow B."/>
            <person name="Teixiera M."/>
            <person name="Abouelleil A."/>
            <person name="Chapman S.B."/>
            <person name="Priest M."/>
            <person name="Young S.K."/>
            <person name="Wortman J."/>
            <person name="Nusbaum C."/>
            <person name="Birren B."/>
        </authorList>
    </citation>
    <scope>NUCLEOTIDE SEQUENCE [LARGE SCALE GENOMIC DNA]</scope>
    <source>
        <strain evidence="8 9">CBS 121828</strain>
    </source>
</reference>
<evidence type="ECO:0000256" key="5">
    <source>
        <dbReference type="ARBA" id="ARBA00022837"/>
    </source>
</evidence>
<evidence type="ECO:0000256" key="1">
    <source>
        <dbReference type="ARBA" id="ARBA00004496"/>
    </source>
</evidence>
<dbReference type="InterPro" id="IPR018247">
    <property type="entry name" value="EF_Hand_1_Ca_BS"/>
</dbReference>
<dbReference type="InterPro" id="IPR051426">
    <property type="entry name" value="Peflin/Sorcin_CaBP"/>
</dbReference>
<sequence length="321" mass="36089">MAYNRAFNPDALPAHAEPEQAAQALSQLQANRRPSPNTRYTNQAPFSPSTSQPQTTNDPRLGHGGVPAQYRRSPAPNYTQQTPSPSNNQSYVDNQYARLQSPPPSAQGYGYGYSSQPQAHPPAQRWPSNEAHHYPARTPAPPDPDTVDLFPLFQAANASGTESMTISELGSALVNADFTPFDSSTISSLMRMFTTSPLNQPQGPTLTFDEFENLWRFLAAWRRIFERFDEDGSGRVSLPEFSNAMTAFGYRLSQPFVNILYNTFNERSPGRNRGMSFDLFVQACISLKRMTDVFKKYDDDRDGYVTLSFEEFLTEILRLRD</sequence>
<keyword evidence="2" id="KW-0963">Cytoplasm</keyword>
<feature type="region of interest" description="Disordered" evidence="6">
    <location>
        <begin position="1"/>
        <end position="140"/>
    </location>
</feature>
<feature type="compositionally biased region" description="Polar residues" evidence="6">
    <location>
        <begin position="76"/>
        <end position="93"/>
    </location>
</feature>
<dbReference type="GO" id="GO:0048306">
    <property type="term" value="F:calcium-dependent protein binding"/>
    <property type="evidence" value="ECO:0007669"/>
    <property type="project" value="UniProtKB-ARBA"/>
</dbReference>
<evidence type="ECO:0000259" key="7">
    <source>
        <dbReference type="PROSITE" id="PS50222"/>
    </source>
</evidence>
<keyword evidence="3" id="KW-0479">Metal-binding</keyword>
<accession>A0A0D1XAJ8</accession>
<dbReference type="Pfam" id="PF13499">
    <property type="entry name" value="EF-hand_7"/>
    <property type="match status" value="1"/>
</dbReference>
<evidence type="ECO:0000313" key="8">
    <source>
        <dbReference type="EMBL" id="KIV84906.1"/>
    </source>
</evidence>
<dbReference type="InterPro" id="IPR002048">
    <property type="entry name" value="EF_hand_dom"/>
</dbReference>
<gene>
    <name evidence="8" type="ORF">PV11_00655</name>
</gene>
<dbReference type="SUPFAM" id="SSF47473">
    <property type="entry name" value="EF-hand"/>
    <property type="match status" value="1"/>
</dbReference>
<dbReference type="HOGENOM" id="CLU_051357_0_1_1"/>
<dbReference type="STRING" id="1016849.A0A0D1XAJ8"/>